<comment type="subcellular location">
    <subcellularLocation>
        <location evidence="1">Mitochondrion matrix</location>
    </subcellularLocation>
</comment>
<dbReference type="PANTHER" id="PTHR11538">
    <property type="entry name" value="PHENYLALANYL-TRNA SYNTHETASE"/>
    <property type="match status" value="1"/>
</dbReference>
<evidence type="ECO:0000256" key="9">
    <source>
        <dbReference type="ARBA" id="ARBA00023128"/>
    </source>
</evidence>
<dbReference type="InterPro" id="IPR004530">
    <property type="entry name" value="Phe-tRNA-synth_IIc_mito"/>
</dbReference>
<dbReference type="GO" id="GO:0005524">
    <property type="term" value="F:ATP binding"/>
    <property type="evidence" value="ECO:0007669"/>
    <property type="project" value="UniProtKB-KW"/>
</dbReference>
<keyword evidence="15" id="KW-1185">Reference proteome</keyword>
<evidence type="ECO:0000256" key="7">
    <source>
        <dbReference type="ARBA" id="ARBA00022917"/>
    </source>
</evidence>
<dbReference type="Proteomes" id="UP001152795">
    <property type="component" value="Unassembled WGS sequence"/>
</dbReference>
<evidence type="ECO:0000256" key="3">
    <source>
        <dbReference type="ARBA" id="ARBA00012814"/>
    </source>
</evidence>
<gene>
    <name evidence="14" type="ORF">PACLA_8A060182</name>
</gene>
<dbReference type="GO" id="GO:0006432">
    <property type="term" value="P:phenylalanyl-tRNA aminoacylation"/>
    <property type="evidence" value="ECO:0007669"/>
    <property type="project" value="InterPro"/>
</dbReference>
<evidence type="ECO:0000256" key="6">
    <source>
        <dbReference type="ARBA" id="ARBA00022840"/>
    </source>
</evidence>
<evidence type="ECO:0000259" key="13">
    <source>
        <dbReference type="PROSITE" id="PS51447"/>
    </source>
</evidence>
<evidence type="ECO:0000256" key="10">
    <source>
        <dbReference type="ARBA" id="ARBA00023146"/>
    </source>
</evidence>
<dbReference type="Pfam" id="PF01409">
    <property type="entry name" value="tRNA-synt_2d"/>
    <property type="match status" value="1"/>
</dbReference>
<keyword evidence="8" id="KW-0809">Transit peptide</keyword>
<dbReference type="Gene3D" id="3.30.70.380">
    <property type="entry name" value="Ferrodoxin-fold anticodon-binding domain"/>
    <property type="match status" value="1"/>
</dbReference>
<evidence type="ECO:0000256" key="4">
    <source>
        <dbReference type="ARBA" id="ARBA00022598"/>
    </source>
</evidence>
<evidence type="ECO:0000256" key="5">
    <source>
        <dbReference type="ARBA" id="ARBA00022741"/>
    </source>
</evidence>
<keyword evidence="5" id="KW-0547">Nucleotide-binding</keyword>
<dbReference type="PROSITE" id="PS51447">
    <property type="entry name" value="FDX_ACB"/>
    <property type="match status" value="1"/>
</dbReference>
<keyword evidence="9" id="KW-0496">Mitochondrion</keyword>
<evidence type="ECO:0000256" key="11">
    <source>
        <dbReference type="ARBA" id="ARBA00031194"/>
    </source>
</evidence>
<dbReference type="OrthoDB" id="4457at2759"/>
<feature type="domain" description="FDX-ACB" evidence="13">
    <location>
        <begin position="149"/>
        <end position="240"/>
    </location>
</feature>
<dbReference type="Gene3D" id="3.30.930.10">
    <property type="entry name" value="Bira Bifunctional Protein, Domain 2"/>
    <property type="match status" value="1"/>
</dbReference>
<protein>
    <recommendedName>
        <fullName evidence="3">phenylalanine--tRNA ligase</fullName>
        <ecNumber evidence="3">6.1.1.20</ecNumber>
    </recommendedName>
    <alternativeName>
        <fullName evidence="11">Phenylalanyl-tRNA synthetase</fullName>
    </alternativeName>
</protein>
<proteinExistence type="inferred from homology"/>
<evidence type="ECO:0000256" key="12">
    <source>
        <dbReference type="ARBA" id="ARBA00049255"/>
    </source>
</evidence>
<dbReference type="SUPFAM" id="SSF55681">
    <property type="entry name" value="Class II aaRS and biotin synthetases"/>
    <property type="match status" value="1"/>
</dbReference>
<reference evidence="14" key="1">
    <citation type="submission" date="2020-04" db="EMBL/GenBank/DDBJ databases">
        <authorList>
            <person name="Alioto T."/>
            <person name="Alioto T."/>
            <person name="Gomez Garrido J."/>
        </authorList>
    </citation>
    <scope>NUCLEOTIDE SEQUENCE</scope>
    <source>
        <strain evidence="14">A484AB</strain>
    </source>
</reference>
<keyword evidence="7" id="KW-0648">Protein biosynthesis</keyword>
<accession>A0A6S7FEN9</accession>
<dbReference type="EMBL" id="CACRXK020000073">
    <property type="protein sequence ID" value="CAB3977835.1"/>
    <property type="molecule type" value="Genomic_DNA"/>
</dbReference>
<keyword evidence="10" id="KW-0030">Aminoacyl-tRNA synthetase</keyword>
<dbReference type="InterPro" id="IPR005121">
    <property type="entry name" value="Fdx_antiC-bd"/>
</dbReference>
<dbReference type="SMART" id="SM00896">
    <property type="entry name" value="FDX-ACB"/>
    <property type="match status" value="1"/>
</dbReference>
<evidence type="ECO:0000256" key="8">
    <source>
        <dbReference type="ARBA" id="ARBA00022946"/>
    </source>
</evidence>
<sequence>MSFFQDALDIFSDDSEQMVEKQVVHSLKAVKLVEHNLKETLSGLVEHLCDKNVEIRWVDAYFPFTHPSWEMEIKVEDEWMELLGCGILQHAILKNAGAGKKIGSAFGTGLERLAMKLFGIPDIRLFWSKDERFLSQFQENKIVQFKPFSKYPPTYKDVSFWISDKYTPNNFYEIVRSTAGDIVEKVELIDEFVHPETEQVSHCYRITYRSMEKTFRDEEVNEIQDLLREELRINLDVELRG</sequence>
<dbReference type="GO" id="GO:0000049">
    <property type="term" value="F:tRNA binding"/>
    <property type="evidence" value="ECO:0007669"/>
    <property type="project" value="InterPro"/>
</dbReference>
<dbReference type="Pfam" id="PF03147">
    <property type="entry name" value="FDX-ACB"/>
    <property type="match status" value="1"/>
</dbReference>
<dbReference type="PANTHER" id="PTHR11538:SF41">
    <property type="entry name" value="PHENYLALANINE--TRNA LIGASE, MITOCHONDRIAL"/>
    <property type="match status" value="1"/>
</dbReference>
<comment type="caution">
    <text evidence="14">The sequence shown here is derived from an EMBL/GenBank/DDBJ whole genome shotgun (WGS) entry which is preliminary data.</text>
</comment>
<comment type="catalytic activity">
    <reaction evidence="12">
        <text>tRNA(Phe) + L-phenylalanine + ATP = L-phenylalanyl-tRNA(Phe) + AMP + diphosphate + H(+)</text>
        <dbReference type="Rhea" id="RHEA:19413"/>
        <dbReference type="Rhea" id="RHEA-COMP:9668"/>
        <dbReference type="Rhea" id="RHEA-COMP:9699"/>
        <dbReference type="ChEBI" id="CHEBI:15378"/>
        <dbReference type="ChEBI" id="CHEBI:30616"/>
        <dbReference type="ChEBI" id="CHEBI:33019"/>
        <dbReference type="ChEBI" id="CHEBI:58095"/>
        <dbReference type="ChEBI" id="CHEBI:78442"/>
        <dbReference type="ChEBI" id="CHEBI:78531"/>
        <dbReference type="ChEBI" id="CHEBI:456215"/>
        <dbReference type="EC" id="6.1.1.20"/>
    </reaction>
</comment>
<dbReference type="NCBIfam" id="TIGR00469">
    <property type="entry name" value="pheS_mito"/>
    <property type="match status" value="1"/>
</dbReference>
<dbReference type="GO" id="GO:0005759">
    <property type="term" value="C:mitochondrial matrix"/>
    <property type="evidence" value="ECO:0007669"/>
    <property type="project" value="UniProtKB-SubCell"/>
</dbReference>
<evidence type="ECO:0000256" key="2">
    <source>
        <dbReference type="ARBA" id="ARBA00008226"/>
    </source>
</evidence>
<evidence type="ECO:0000313" key="14">
    <source>
        <dbReference type="EMBL" id="CAB3977835.1"/>
    </source>
</evidence>
<evidence type="ECO:0000313" key="15">
    <source>
        <dbReference type="Proteomes" id="UP001152795"/>
    </source>
</evidence>
<dbReference type="FunFam" id="3.30.70.380:FF:000002">
    <property type="entry name" value="phenylalanine--tRNA ligase, mitochondrial"/>
    <property type="match status" value="1"/>
</dbReference>
<name>A0A6S7FEN9_PARCT</name>
<organism evidence="14 15">
    <name type="scientific">Paramuricea clavata</name>
    <name type="common">Red gorgonian</name>
    <name type="synonym">Violescent sea-whip</name>
    <dbReference type="NCBI Taxonomy" id="317549"/>
    <lineage>
        <taxon>Eukaryota</taxon>
        <taxon>Metazoa</taxon>
        <taxon>Cnidaria</taxon>
        <taxon>Anthozoa</taxon>
        <taxon>Octocorallia</taxon>
        <taxon>Malacalcyonacea</taxon>
        <taxon>Plexauridae</taxon>
        <taxon>Paramuricea</taxon>
    </lineage>
</organism>
<dbReference type="EC" id="6.1.1.20" evidence="3"/>
<dbReference type="SUPFAM" id="SSF54991">
    <property type="entry name" value="Anticodon-binding domain of PheRS"/>
    <property type="match status" value="1"/>
</dbReference>
<dbReference type="InterPro" id="IPR045864">
    <property type="entry name" value="aa-tRNA-synth_II/BPL/LPL"/>
</dbReference>
<comment type="similarity">
    <text evidence="2">Belongs to the class-II aminoacyl-tRNA synthetase family.</text>
</comment>
<dbReference type="GO" id="GO:0004826">
    <property type="term" value="F:phenylalanine-tRNA ligase activity"/>
    <property type="evidence" value="ECO:0007669"/>
    <property type="project" value="UniProtKB-EC"/>
</dbReference>
<keyword evidence="6" id="KW-0067">ATP-binding</keyword>
<evidence type="ECO:0000256" key="1">
    <source>
        <dbReference type="ARBA" id="ARBA00004305"/>
    </source>
</evidence>
<keyword evidence="4 14" id="KW-0436">Ligase</keyword>
<dbReference type="InterPro" id="IPR036690">
    <property type="entry name" value="Fdx_antiC-bd_sf"/>
</dbReference>
<dbReference type="AlphaFoldDB" id="A0A6S7FEN9"/>
<dbReference type="InterPro" id="IPR002319">
    <property type="entry name" value="Phenylalanyl-tRNA_Synthase"/>
</dbReference>